<evidence type="ECO:0000256" key="3">
    <source>
        <dbReference type="ARBA" id="ARBA00023163"/>
    </source>
</evidence>
<organism evidence="7 8">
    <name type="scientific">Stephanodiscus triporus</name>
    <dbReference type="NCBI Taxonomy" id="2934178"/>
    <lineage>
        <taxon>Eukaryota</taxon>
        <taxon>Sar</taxon>
        <taxon>Stramenopiles</taxon>
        <taxon>Ochrophyta</taxon>
        <taxon>Bacillariophyta</taxon>
        <taxon>Coscinodiscophyceae</taxon>
        <taxon>Thalassiosirophycidae</taxon>
        <taxon>Stephanodiscales</taxon>
        <taxon>Stephanodiscaceae</taxon>
        <taxon>Stephanodiscus</taxon>
    </lineage>
</organism>
<dbReference type="SUPFAM" id="SSF57959">
    <property type="entry name" value="Leucine zipper domain"/>
    <property type="match status" value="2"/>
</dbReference>
<name>A0ABD3PZX2_9STRA</name>
<evidence type="ECO:0000256" key="2">
    <source>
        <dbReference type="ARBA" id="ARBA00023125"/>
    </source>
</evidence>
<reference evidence="7 8" key="1">
    <citation type="submission" date="2024-10" db="EMBL/GenBank/DDBJ databases">
        <title>Updated reference genomes for cyclostephanoid diatoms.</title>
        <authorList>
            <person name="Roberts W.R."/>
            <person name="Alverson A.J."/>
        </authorList>
    </citation>
    <scope>NUCLEOTIDE SEQUENCE [LARGE SCALE GENOMIC DNA]</scope>
    <source>
        <strain evidence="7 8">AJA276-08</strain>
    </source>
</reference>
<dbReference type="InterPro" id="IPR004827">
    <property type="entry name" value="bZIP"/>
</dbReference>
<dbReference type="Proteomes" id="UP001530315">
    <property type="component" value="Unassembled WGS sequence"/>
</dbReference>
<dbReference type="AlphaFoldDB" id="A0ABD3PZX2"/>
<dbReference type="SMART" id="SM00338">
    <property type="entry name" value="BRLZ"/>
    <property type="match status" value="2"/>
</dbReference>
<feature type="compositionally biased region" description="Basic and acidic residues" evidence="5">
    <location>
        <begin position="247"/>
        <end position="256"/>
    </location>
</feature>
<feature type="region of interest" description="Disordered" evidence="5">
    <location>
        <begin position="123"/>
        <end position="159"/>
    </location>
</feature>
<keyword evidence="2" id="KW-0238">DNA-binding</keyword>
<dbReference type="PANTHER" id="PTHR45764">
    <property type="entry name" value="BZIP TRANSCRIPTION FACTOR 44"/>
    <property type="match status" value="1"/>
</dbReference>
<gene>
    <name evidence="7" type="ORF">ACHAW5_002134</name>
</gene>
<feature type="domain" description="BZIP" evidence="6">
    <location>
        <begin position="250"/>
        <end position="294"/>
    </location>
</feature>
<dbReference type="PANTHER" id="PTHR45764:SF38">
    <property type="entry name" value="BZIP TRANSCRIPTION FACTOR 44"/>
    <property type="match status" value="1"/>
</dbReference>
<feature type="compositionally biased region" description="Basic residues" evidence="5">
    <location>
        <begin position="126"/>
        <end position="137"/>
    </location>
</feature>
<proteinExistence type="predicted"/>
<evidence type="ECO:0000259" key="6">
    <source>
        <dbReference type="PROSITE" id="PS50217"/>
    </source>
</evidence>
<feature type="compositionally biased region" description="Basic and acidic residues" evidence="5">
    <location>
        <begin position="145"/>
        <end position="154"/>
    </location>
</feature>
<dbReference type="InterPro" id="IPR046347">
    <property type="entry name" value="bZIP_sf"/>
</dbReference>
<protein>
    <recommendedName>
        <fullName evidence="6">BZIP domain-containing protein</fullName>
    </recommendedName>
</protein>
<feature type="domain" description="BZIP" evidence="6">
    <location>
        <begin position="148"/>
        <end position="191"/>
    </location>
</feature>
<keyword evidence="3" id="KW-0804">Transcription</keyword>
<dbReference type="PROSITE" id="PS50217">
    <property type="entry name" value="BZIP"/>
    <property type="match status" value="2"/>
</dbReference>
<dbReference type="GO" id="GO:0003677">
    <property type="term" value="F:DNA binding"/>
    <property type="evidence" value="ECO:0007669"/>
    <property type="project" value="UniProtKB-KW"/>
</dbReference>
<evidence type="ECO:0000313" key="8">
    <source>
        <dbReference type="Proteomes" id="UP001530315"/>
    </source>
</evidence>
<keyword evidence="8" id="KW-1185">Reference proteome</keyword>
<accession>A0ABD3PZX2</accession>
<keyword evidence="1" id="KW-0805">Transcription regulation</keyword>
<feature type="region of interest" description="Disordered" evidence="5">
    <location>
        <begin position="232"/>
        <end position="261"/>
    </location>
</feature>
<dbReference type="Gene3D" id="1.20.5.170">
    <property type="match status" value="2"/>
</dbReference>
<dbReference type="Pfam" id="PF00170">
    <property type="entry name" value="bZIP_1"/>
    <property type="match status" value="2"/>
</dbReference>
<evidence type="ECO:0000256" key="4">
    <source>
        <dbReference type="ARBA" id="ARBA00023242"/>
    </source>
</evidence>
<dbReference type="EMBL" id="JALLAZ020000521">
    <property type="protein sequence ID" value="KAL3793256.1"/>
    <property type="molecule type" value="Genomic_DNA"/>
</dbReference>
<evidence type="ECO:0000256" key="5">
    <source>
        <dbReference type="SAM" id="MobiDB-lite"/>
    </source>
</evidence>
<keyword evidence="4" id="KW-0539">Nucleus</keyword>
<evidence type="ECO:0000313" key="7">
    <source>
        <dbReference type="EMBL" id="KAL3793256.1"/>
    </source>
</evidence>
<evidence type="ECO:0000256" key="1">
    <source>
        <dbReference type="ARBA" id="ARBA00023015"/>
    </source>
</evidence>
<comment type="caution">
    <text evidence="7">The sequence shown here is derived from an EMBL/GenBank/DDBJ whole genome shotgun (WGS) entry which is preliminary data.</text>
</comment>
<sequence length="314" mass="34937">MGDGHPSLDVYSFPAQTMGPPPNFYQPPPHPLDSYPHVVQYDIQQCGFRGFCGVTSAFHLGAPPHLTFGIGGIAMGGPRSLGGGNAANGWVANALVRRGMVVPSNANTPDRVALASIQYGANPAHGFHHHQHQHRHQRPESGSTEDFRRLQNREHARRSRVRKKFMLESLQQQVRGLQDEHSTLRKLVQNVGVPLSPMVARSVLDNRSPDTPAVPALLVDTAALPEAVAMPTPDDIVMKPPLNEGTTDDRRSQNREHARRSRVRKKFMLESLQQQVRGLQDEHSTLRKLVQNVSVYYLPSENVRTMGAFHMFLE</sequence>
<dbReference type="CDD" id="cd14809">
    <property type="entry name" value="bZIP_AUREO-like"/>
    <property type="match status" value="2"/>
</dbReference>